<evidence type="ECO:0000313" key="3">
    <source>
        <dbReference type="Proteomes" id="UP000606044"/>
    </source>
</evidence>
<proteinExistence type="predicted"/>
<feature type="region of interest" description="Disordered" evidence="1">
    <location>
        <begin position="1"/>
        <end position="30"/>
    </location>
</feature>
<dbReference type="EMBL" id="BMCT01000001">
    <property type="protein sequence ID" value="GGF51501.1"/>
    <property type="molecule type" value="Genomic_DNA"/>
</dbReference>
<gene>
    <name evidence="2" type="ORF">GCM10007301_08700</name>
</gene>
<organism evidence="2 3">
    <name type="scientific">Azorhizobium oxalatiphilum</name>
    <dbReference type="NCBI Taxonomy" id="980631"/>
    <lineage>
        <taxon>Bacteria</taxon>
        <taxon>Pseudomonadati</taxon>
        <taxon>Pseudomonadota</taxon>
        <taxon>Alphaproteobacteria</taxon>
        <taxon>Hyphomicrobiales</taxon>
        <taxon>Xanthobacteraceae</taxon>
        <taxon>Azorhizobium</taxon>
    </lineage>
</organism>
<dbReference type="AlphaFoldDB" id="A0A917BPA8"/>
<keyword evidence="3" id="KW-1185">Reference proteome</keyword>
<sequence>MAGRKGGDTRPATVPEWCYPTDTRPGIPPVGEKITPVSEAEGEAAITCLMSVRRRAARIPFGDTSAGQLNGPGRGGFPLRPSGGRQRKIS</sequence>
<evidence type="ECO:0000313" key="2">
    <source>
        <dbReference type="EMBL" id="GGF51501.1"/>
    </source>
</evidence>
<feature type="region of interest" description="Disordered" evidence="1">
    <location>
        <begin position="62"/>
        <end position="90"/>
    </location>
</feature>
<dbReference type="Proteomes" id="UP000606044">
    <property type="component" value="Unassembled WGS sequence"/>
</dbReference>
<comment type="caution">
    <text evidence="2">The sequence shown here is derived from an EMBL/GenBank/DDBJ whole genome shotgun (WGS) entry which is preliminary data.</text>
</comment>
<evidence type="ECO:0000256" key="1">
    <source>
        <dbReference type="SAM" id="MobiDB-lite"/>
    </source>
</evidence>
<name>A0A917BPA8_9HYPH</name>
<protein>
    <submittedName>
        <fullName evidence="2">Uncharacterized protein</fullName>
    </submittedName>
</protein>
<accession>A0A917BPA8</accession>
<reference evidence="2" key="2">
    <citation type="submission" date="2020-09" db="EMBL/GenBank/DDBJ databases">
        <authorList>
            <person name="Sun Q."/>
            <person name="Sedlacek I."/>
        </authorList>
    </citation>
    <scope>NUCLEOTIDE SEQUENCE</scope>
    <source>
        <strain evidence="2">CCM 7897</strain>
    </source>
</reference>
<reference evidence="2" key="1">
    <citation type="journal article" date="2014" name="Int. J. Syst. Evol. Microbiol.">
        <title>Complete genome sequence of Corynebacterium casei LMG S-19264T (=DSM 44701T), isolated from a smear-ripened cheese.</title>
        <authorList>
            <consortium name="US DOE Joint Genome Institute (JGI-PGF)"/>
            <person name="Walter F."/>
            <person name="Albersmeier A."/>
            <person name="Kalinowski J."/>
            <person name="Ruckert C."/>
        </authorList>
    </citation>
    <scope>NUCLEOTIDE SEQUENCE</scope>
    <source>
        <strain evidence="2">CCM 7897</strain>
    </source>
</reference>